<name>A0ABW5JR53_9FLAO</name>
<evidence type="ECO:0000259" key="3">
    <source>
        <dbReference type="Pfam" id="PF02563"/>
    </source>
</evidence>
<dbReference type="Pfam" id="PF02563">
    <property type="entry name" value="Poly_export"/>
    <property type="match status" value="1"/>
</dbReference>
<keyword evidence="2" id="KW-1133">Transmembrane helix</keyword>
<sequence>MKRILSYRLVVTFTLVSFFLTSCKTKQDIVYFQNAKNFETIVDTDTFRAKLKIGDIVSIYVSVYSSGDIDPAKPYNIQMQTGQGQGRLIDYLIDVDGNIDFPVLGKVKLVGLTIEEAKNLFKEKFSKGELLKDPVIIMRVLNFRITVAGEVRNPGVYQVSGERVSIIEALGLAGDLTIKGKRDNVMVIRDFNGTKAITYVDLTTKEVFNSPVYYLTQNDIVYVEPNNSAISSASGDTRIGTIITITSFLLTTALIFVTRN</sequence>
<evidence type="ECO:0000313" key="6">
    <source>
        <dbReference type="Proteomes" id="UP001597441"/>
    </source>
</evidence>
<dbReference type="EMBL" id="JBHULK010000001">
    <property type="protein sequence ID" value="MFD2533998.1"/>
    <property type="molecule type" value="Genomic_DNA"/>
</dbReference>
<keyword evidence="2" id="KW-0472">Membrane</keyword>
<evidence type="ECO:0000259" key="4">
    <source>
        <dbReference type="Pfam" id="PF10531"/>
    </source>
</evidence>
<keyword evidence="6" id="KW-1185">Reference proteome</keyword>
<dbReference type="RefSeq" id="WP_388013688.1">
    <property type="nucleotide sequence ID" value="NZ_JBHUDT010000001.1"/>
</dbReference>
<gene>
    <name evidence="5" type="ORF">ACFSQS_02690</name>
</gene>
<dbReference type="Pfam" id="PF10531">
    <property type="entry name" value="SLBB"/>
    <property type="match status" value="1"/>
</dbReference>
<feature type="domain" description="Polysaccharide export protein N-terminal" evidence="3">
    <location>
        <begin position="50"/>
        <end position="140"/>
    </location>
</feature>
<reference evidence="6" key="1">
    <citation type="journal article" date="2019" name="Int. J. Syst. Evol. Microbiol.">
        <title>The Global Catalogue of Microorganisms (GCM) 10K type strain sequencing project: providing services to taxonomists for standard genome sequencing and annotation.</title>
        <authorList>
            <consortium name="The Broad Institute Genomics Platform"/>
            <consortium name="The Broad Institute Genome Sequencing Center for Infectious Disease"/>
            <person name="Wu L."/>
            <person name="Ma J."/>
        </authorList>
    </citation>
    <scope>NUCLEOTIDE SEQUENCE [LARGE SCALE GENOMIC DNA]</scope>
    <source>
        <strain evidence="6">KCTC 42903</strain>
    </source>
</reference>
<dbReference type="InterPro" id="IPR019554">
    <property type="entry name" value="Soluble_ligand-bd"/>
</dbReference>
<evidence type="ECO:0000313" key="5">
    <source>
        <dbReference type="EMBL" id="MFD2533998.1"/>
    </source>
</evidence>
<dbReference type="Proteomes" id="UP001597441">
    <property type="component" value="Unassembled WGS sequence"/>
</dbReference>
<comment type="caution">
    <text evidence="5">The sequence shown here is derived from an EMBL/GenBank/DDBJ whole genome shotgun (WGS) entry which is preliminary data.</text>
</comment>
<organism evidence="5 6">
    <name type="scientific">Gelatiniphilus marinus</name>
    <dbReference type="NCBI Taxonomy" id="1759464"/>
    <lineage>
        <taxon>Bacteria</taxon>
        <taxon>Pseudomonadati</taxon>
        <taxon>Bacteroidota</taxon>
        <taxon>Flavobacteriia</taxon>
        <taxon>Flavobacteriales</taxon>
        <taxon>Flavobacteriaceae</taxon>
        <taxon>Gelatiniphilus</taxon>
    </lineage>
</organism>
<feature type="transmembrane region" description="Helical" evidence="2">
    <location>
        <begin position="239"/>
        <end position="257"/>
    </location>
</feature>
<evidence type="ECO:0000256" key="1">
    <source>
        <dbReference type="ARBA" id="ARBA00022729"/>
    </source>
</evidence>
<accession>A0ABW5JR53</accession>
<dbReference type="PROSITE" id="PS51257">
    <property type="entry name" value="PROKAR_LIPOPROTEIN"/>
    <property type="match status" value="1"/>
</dbReference>
<dbReference type="PANTHER" id="PTHR33619:SF3">
    <property type="entry name" value="POLYSACCHARIDE EXPORT PROTEIN GFCE-RELATED"/>
    <property type="match status" value="1"/>
</dbReference>
<dbReference type="PANTHER" id="PTHR33619">
    <property type="entry name" value="POLYSACCHARIDE EXPORT PROTEIN GFCE-RELATED"/>
    <property type="match status" value="1"/>
</dbReference>
<keyword evidence="2" id="KW-0812">Transmembrane</keyword>
<dbReference type="InterPro" id="IPR049712">
    <property type="entry name" value="Poly_export"/>
</dbReference>
<dbReference type="InterPro" id="IPR003715">
    <property type="entry name" value="Poly_export_N"/>
</dbReference>
<protein>
    <submittedName>
        <fullName evidence="5">Polysaccharide biosynthesis/export family protein</fullName>
    </submittedName>
</protein>
<proteinExistence type="predicted"/>
<evidence type="ECO:0000256" key="2">
    <source>
        <dbReference type="SAM" id="Phobius"/>
    </source>
</evidence>
<dbReference type="Gene3D" id="3.10.560.10">
    <property type="entry name" value="Outer membrane lipoprotein wza domain like"/>
    <property type="match status" value="1"/>
</dbReference>
<keyword evidence="1" id="KW-0732">Signal</keyword>
<feature type="domain" description="Soluble ligand binding" evidence="4">
    <location>
        <begin position="145"/>
        <end position="190"/>
    </location>
</feature>